<organism evidence="1 2">
    <name type="scientific">Salinicola lusitanus</name>
    <dbReference type="NCBI Taxonomy" id="1949085"/>
    <lineage>
        <taxon>Bacteria</taxon>
        <taxon>Pseudomonadati</taxon>
        <taxon>Pseudomonadota</taxon>
        <taxon>Gammaproteobacteria</taxon>
        <taxon>Oceanospirillales</taxon>
        <taxon>Halomonadaceae</taxon>
        <taxon>Salinicola</taxon>
    </lineage>
</organism>
<protein>
    <submittedName>
        <fullName evidence="1">Uncharacterized protein</fullName>
    </submittedName>
</protein>
<gene>
    <name evidence="1" type="ORF">AAGT95_06640</name>
</gene>
<dbReference type="Proteomes" id="UP001453229">
    <property type="component" value="Chromosome"/>
</dbReference>
<name>A0ABZ3CWY9_9GAMM</name>
<dbReference type="EMBL" id="CP151919">
    <property type="protein sequence ID" value="XAD55649.1"/>
    <property type="molecule type" value="Genomic_DNA"/>
</dbReference>
<dbReference type="RefSeq" id="WP_342595970.1">
    <property type="nucleotide sequence ID" value="NZ_CP151919.1"/>
</dbReference>
<reference evidence="1 2" key="1">
    <citation type="submission" date="2024-04" db="EMBL/GenBank/DDBJ databases">
        <title>Salinicola lusitanus LLJ914,a marine bacterium isolated from the Okinawa Trough.</title>
        <authorList>
            <person name="Li J."/>
        </authorList>
    </citation>
    <scope>NUCLEOTIDE SEQUENCE [LARGE SCALE GENOMIC DNA]</scope>
    <source>
        <strain evidence="1 2">LLJ914</strain>
    </source>
</reference>
<evidence type="ECO:0000313" key="1">
    <source>
        <dbReference type="EMBL" id="XAD55649.1"/>
    </source>
</evidence>
<accession>A0ABZ3CWY9</accession>
<keyword evidence="2" id="KW-1185">Reference proteome</keyword>
<sequence length="62" mass="7157">MNQPSLTLDLCQSLTRLTRQMLETDQCKTQTHVLGRGRIYRITVELTPVPPEQIDDVIKAYQ</sequence>
<evidence type="ECO:0000313" key="2">
    <source>
        <dbReference type="Proteomes" id="UP001453229"/>
    </source>
</evidence>
<proteinExistence type="predicted"/>